<reference evidence="2" key="1">
    <citation type="submission" date="2018-05" db="EMBL/GenBank/DDBJ databases">
        <authorList>
            <person name="Lanie J.A."/>
            <person name="Ng W.-L."/>
            <person name="Kazmierczak K.M."/>
            <person name="Andrzejewski T.M."/>
            <person name="Davidsen T.M."/>
            <person name="Wayne K.J."/>
            <person name="Tettelin H."/>
            <person name="Glass J.I."/>
            <person name="Rusch D."/>
            <person name="Podicherti R."/>
            <person name="Tsui H.-C.T."/>
            <person name="Winkler M.E."/>
        </authorList>
    </citation>
    <scope>NUCLEOTIDE SEQUENCE</scope>
</reference>
<proteinExistence type="predicted"/>
<gene>
    <name evidence="2" type="ORF">METZ01_LOCUS196465</name>
</gene>
<keyword evidence="1" id="KW-0472">Membrane</keyword>
<evidence type="ECO:0008006" key="3">
    <source>
        <dbReference type="Google" id="ProtNLM"/>
    </source>
</evidence>
<evidence type="ECO:0000256" key="1">
    <source>
        <dbReference type="SAM" id="Phobius"/>
    </source>
</evidence>
<dbReference type="AlphaFoldDB" id="A0A382E0V5"/>
<keyword evidence="1" id="KW-0812">Transmembrane</keyword>
<feature type="transmembrane region" description="Helical" evidence="1">
    <location>
        <begin position="6"/>
        <end position="23"/>
    </location>
</feature>
<evidence type="ECO:0000313" key="2">
    <source>
        <dbReference type="EMBL" id="SVB43611.1"/>
    </source>
</evidence>
<sequence length="52" mass="6184">MDSILFWSLILVASGLVIYFFHYKNMRIIQKSQKEGLQKLDNIIDLLKKKDK</sequence>
<organism evidence="2">
    <name type="scientific">marine metagenome</name>
    <dbReference type="NCBI Taxonomy" id="408172"/>
    <lineage>
        <taxon>unclassified sequences</taxon>
        <taxon>metagenomes</taxon>
        <taxon>ecological metagenomes</taxon>
    </lineage>
</organism>
<accession>A0A382E0V5</accession>
<name>A0A382E0V5_9ZZZZ</name>
<keyword evidence="1" id="KW-1133">Transmembrane helix</keyword>
<dbReference type="EMBL" id="UINC01041817">
    <property type="protein sequence ID" value="SVB43611.1"/>
    <property type="molecule type" value="Genomic_DNA"/>
</dbReference>
<protein>
    <recommendedName>
        <fullName evidence="3">DUF4083 domain-containing protein</fullName>
    </recommendedName>
</protein>